<dbReference type="Pfam" id="PF00753">
    <property type="entry name" value="Lactamase_B"/>
    <property type="match status" value="1"/>
</dbReference>
<dbReference type="InterPro" id="IPR001279">
    <property type="entry name" value="Metallo-B-lactamas"/>
</dbReference>
<feature type="domain" description="Metallo-beta-lactamase" evidence="1">
    <location>
        <begin position="35"/>
        <end position="245"/>
    </location>
</feature>
<name>A0A9J6QRQ3_9FIRM</name>
<dbReference type="EMBL" id="JAOSHN010000003">
    <property type="protein sequence ID" value="MCU7378613.1"/>
    <property type="molecule type" value="Genomic_DNA"/>
</dbReference>
<dbReference type="InterPro" id="IPR050662">
    <property type="entry name" value="Sec-metab_biosynth-thioest"/>
</dbReference>
<evidence type="ECO:0000313" key="2">
    <source>
        <dbReference type="EMBL" id="MCU7378613.1"/>
    </source>
</evidence>
<reference evidence="2" key="1">
    <citation type="submission" date="2022-09" db="EMBL/GenBank/DDBJ databases">
        <title>Culturomic study of gut microbiota in children with autism spectrum disorder.</title>
        <authorList>
            <person name="Efimov B.A."/>
            <person name="Chaplin A.V."/>
            <person name="Sokolova S.R."/>
            <person name="Pikina A.P."/>
            <person name="Korzhanova M."/>
            <person name="Belova V."/>
            <person name="Korostin D."/>
        </authorList>
    </citation>
    <scope>NUCLEOTIDE SEQUENCE</scope>
    <source>
        <strain evidence="2">ASD5510</strain>
    </source>
</reference>
<sequence>MEILNNRKQENEHITEICKDIYRIQIPLNGSSLGTINSYVIRGADRSLLIDTGYRAEPCIETIRSSLSLLGVRPEKTDILLTHFHNDHSGAATDLIHPWRKIYVPAQEYQFFGIGDDPKVYTESRRPRYLKEGLSDEEFEKMMYITLPGSKGPDFFAGQFSPVDDRQTFAAGEYTLTAIHTPGHTPGHMCYWDEAHGLMFTGDHILFDISPNIIPWPGIPNILGLYLYSLQKLQNYPAAIALPGHRQPGSLSARIDEQIRHHKQRLNECESLVKLYPDKTALEITRLLSWKIRRPRGTRGIPLPLLRYAFGECLCHLDYLRFQKKIEQTFSGGFYRYR</sequence>
<proteinExistence type="predicted"/>
<dbReference type="AlphaFoldDB" id="A0A9J6QRQ3"/>
<protein>
    <submittedName>
        <fullName evidence="2">MBL fold metallo-hydrolase</fullName>
    </submittedName>
</protein>
<organism evidence="2 3">
    <name type="scientific">Hominibacterium faecale</name>
    <dbReference type="NCBI Taxonomy" id="2839743"/>
    <lineage>
        <taxon>Bacteria</taxon>
        <taxon>Bacillati</taxon>
        <taxon>Bacillota</taxon>
        <taxon>Clostridia</taxon>
        <taxon>Peptostreptococcales</taxon>
        <taxon>Anaerovoracaceae</taxon>
        <taxon>Hominibacterium</taxon>
    </lineage>
</organism>
<dbReference type="Proteomes" id="UP001065549">
    <property type="component" value="Unassembled WGS sequence"/>
</dbReference>
<dbReference type="SMART" id="SM00849">
    <property type="entry name" value="Lactamase_B"/>
    <property type="match status" value="1"/>
</dbReference>
<evidence type="ECO:0000259" key="1">
    <source>
        <dbReference type="SMART" id="SM00849"/>
    </source>
</evidence>
<gene>
    <name evidence="2" type="ORF">OBO34_09630</name>
</gene>
<dbReference type="RefSeq" id="WP_253019988.1">
    <property type="nucleotide sequence ID" value="NZ_JAOSHN010000003.1"/>
</dbReference>
<dbReference type="PANTHER" id="PTHR23131">
    <property type="entry name" value="ENDORIBONUCLEASE LACTB2"/>
    <property type="match status" value="1"/>
</dbReference>
<dbReference type="InterPro" id="IPR036866">
    <property type="entry name" value="RibonucZ/Hydroxyglut_hydro"/>
</dbReference>
<keyword evidence="3" id="KW-1185">Reference proteome</keyword>
<dbReference type="PANTHER" id="PTHR23131:SF4">
    <property type="entry name" value="METALLO-BETA-LACTAMASE SUPERFAMILY POTEIN"/>
    <property type="match status" value="1"/>
</dbReference>
<comment type="caution">
    <text evidence="2">The sequence shown here is derived from an EMBL/GenBank/DDBJ whole genome shotgun (WGS) entry which is preliminary data.</text>
</comment>
<evidence type="ECO:0000313" key="3">
    <source>
        <dbReference type="Proteomes" id="UP001065549"/>
    </source>
</evidence>
<accession>A0A9J6QRQ3</accession>
<dbReference type="SUPFAM" id="SSF56281">
    <property type="entry name" value="Metallo-hydrolase/oxidoreductase"/>
    <property type="match status" value="1"/>
</dbReference>
<dbReference type="Gene3D" id="3.60.15.10">
    <property type="entry name" value="Ribonuclease Z/Hydroxyacylglutathione hydrolase-like"/>
    <property type="match status" value="1"/>
</dbReference>